<dbReference type="InterPro" id="IPR048613">
    <property type="entry name" value="SdbC_C"/>
</dbReference>
<evidence type="ECO:0000256" key="1">
    <source>
        <dbReference type="SAM" id="MobiDB-lite"/>
    </source>
</evidence>
<gene>
    <name evidence="3" type="ORF">I5282_14395</name>
</gene>
<feature type="compositionally biased region" description="Low complexity" evidence="1">
    <location>
        <begin position="93"/>
        <end position="113"/>
    </location>
</feature>
<dbReference type="NCBIfam" id="NF045526">
    <property type="entry name" value="SdbBC"/>
    <property type="match status" value="1"/>
</dbReference>
<dbReference type="Pfam" id="PF20856">
    <property type="entry name" value="SdbC_C"/>
    <property type="match status" value="1"/>
</dbReference>
<name>A0ABS1WEH1_9GAMM</name>
<comment type="caution">
    <text evidence="3">The sequence shown here is derived from an EMBL/GenBank/DDBJ whole genome shotgun (WGS) entry which is preliminary data.</text>
</comment>
<feature type="region of interest" description="Disordered" evidence="1">
    <location>
        <begin position="93"/>
        <end position="114"/>
    </location>
</feature>
<reference evidence="3 4" key="1">
    <citation type="submission" date="2020-12" db="EMBL/GenBank/DDBJ databases">
        <title>WGS of Legionella: environmental sample.</title>
        <authorList>
            <person name="Cristino S."/>
            <person name="Girolamini L."/>
            <person name="Salaris S."/>
            <person name="Pascale M.R."/>
            <person name="Mazzotta M."/>
            <person name="Orsini M."/>
            <person name="Grottola A."/>
        </authorList>
    </citation>
    <scope>NUCLEOTIDE SEQUENCE [LARGE SCALE GENOMIC DNA]</scope>
    <source>
        <strain evidence="3 4">30cs62</strain>
    </source>
</reference>
<dbReference type="EMBL" id="JADWVN010000026">
    <property type="protein sequence ID" value="MBL7527751.1"/>
    <property type="molecule type" value="Genomic_DNA"/>
</dbReference>
<evidence type="ECO:0000313" key="4">
    <source>
        <dbReference type="Proteomes" id="UP000809910"/>
    </source>
</evidence>
<proteinExistence type="predicted"/>
<sequence>MPGSYLQKLLQKQIGSGTFPSNREDWYVKNNFGDSTMPLDERFALFVQAQRQPEGTYYTAFQGIDLERYQVEVTLANQSRCEIEVVAFQHNSPDGSLSDSSVGGSSSSSSSASRCGEGKHIIYFTGVCSLYQDSFKDITKAVQTTGATYYGFEYPGMSRLGGQVLEVNDLINTGLAVTNDLLRKGVSIDDIIFQGDSFGAAVAKKISDQFKKQSGVEIRCILNNTFSTFQEAVQGLMTQNSWTASLRPVIRPLLRYSGWDIRTQDSYNQVTPYQIHVNHIGDGLLDPGNATLAAFVERHRQLPSFVDMCPEEFRSQKDSYSDMHWAEISPEGEAYLAAKYGRDDKGQVNTHLADLYLMQYPNGESVYDALISRYIQDSNAYIRNNPQELSLDNLPQPLESEQVSLKSLISNSLPELPRVARLLSFFTPATTVDSNPAMDEKNNDEPDDAYDLYI</sequence>
<organism evidence="3 4">
    <name type="scientific">Legionella bononiensis</name>
    <dbReference type="NCBI Taxonomy" id="2793102"/>
    <lineage>
        <taxon>Bacteria</taxon>
        <taxon>Pseudomonadati</taxon>
        <taxon>Pseudomonadota</taxon>
        <taxon>Gammaproteobacteria</taxon>
        <taxon>Legionellales</taxon>
        <taxon>Legionellaceae</taxon>
        <taxon>Legionella</taxon>
    </lineage>
</organism>
<accession>A0ABS1WEH1</accession>
<evidence type="ECO:0000313" key="3">
    <source>
        <dbReference type="EMBL" id="MBL7527751.1"/>
    </source>
</evidence>
<evidence type="ECO:0000259" key="2">
    <source>
        <dbReference type="Pfam" id="PF20856"/>
    </source>
</evidence>
<feature type="domain" description="SdbC C-terminal" evidence="2">
    <location>
        <begin position="346"/>
        <end position="411"/>
    </location>
</feature>
<keyword evidence="4" id="KW-1185">Reference proteome</keyword>
<dbReference type="Gene3D" id="6.20.250.80">
    <property type="match status" value="1"/>
</dbReference>
<dbReference type="Proteomes" id="UP000809910">
    <property type="component" value="Unassembled WGS sequence"/>
</dbReference>
<protein>
    <submittedName>
        <fullName evidence="3">Protein SdbC</fullName>
    </submittedName>
</protein>
<dbReference type="RefSeq" id="WP_203108702.1">
    <property type="nucleotide sequence ID" value="NZ_JADOBG010000009.1"/>
</dbReference>